<dbReference type="SUPFAM" id="SSF63418">
    <property type="entry name" value="MurE/MurF N-terminal domain"/>
    <property type="match status" value="1"/>
</dbReference>
<comment type="caution">
    <text evidence="18">The sequence shown here is derived from an EMBL/GenBank/DDBJ whole genome shotgun (WGS) entry which is preliminary data.</text>
</comment>
<evidence type="ECO:0000313" key="18">
    <source>
        <dbReference type="EMBL" id="OGG52196.1"/>
    </source>
</evidence>
<gene>
    <name evidence="13" type="primary">murE</name>
    <name evidence="18" type="ORF">A3F84_03805</name>
</gene>
<dbReference type="GO" id="GO:0009252">
    <property type="term" value="P:peptidoglycan biosynthetic process"/>
    <property type="evidence" value="ECO:0007669"/>
    <property type="project" value="UniProtKB-UniRule"/>
</dbReference>
<feature type="binding site" evidence="13">
    <location>
        <position position="379"/>
    </location>
    <ligand>
        <name>meso-2,6-diaminopimelate</name>
        <dbReference type="ChEBI" id="CHEBI:57791"/>
    </ligand>
</feature>
<evidence type="ECO:0000256" key="9">
    <source>
        <dbReference type="ARBA" id="ARBA00072883"/>
    </source>
</evidence>
<comment type="catalytic activity">
    <reaction evidence="7 13">
        <text>UDP-N-acetyl-alpha-D-muramoyl-L-alanyl-D-glutamate + meso-2,6-diaminopimelate + ATP = UDP-N-acetyl-alpha-D-muramoyl-L-alanyl-gamma-D-glutamyl-meso-2,6-diaminopimelate + ADP + phosphate + H(+)</text>
        <dbReference type="Rhea" id="RHEA:23676"/>
        <dbReference type="ChEBI" id="CHEBI:15378"/>
        <dbReference type="ChEBI" id="CHEBI:30616"/>
        <dbReference type="ChEBI" id="CHEBI:43474"/>
        <dbReference type="ChEBI" id="CHEBI:57791"/>
        <dbReference type="ChEBI" id="CHEBI:83900"/>
        <dbReference type="ChEBI" id="CHEBI:83905"/>
        <dbReference type="ChEBI" id="CHEBI:456216"/>
        <dbReference type="EC" id="6.3.2.13"/>
    </reaction>
</comment>
<feature type="binding site" evidence="13">
    <location>
        <position position="453"/>
    </location>
    <ligand>
        <name>meso-2,6-diaminopimelate</name>
        <dbReference type="ChEBI" id="CHEBI:57791"/>
    </ligand>
</feature>
<comment type="subcellular location">
    <subcellularLocation>
        <location evidence="13 14">Cytoplasm</location>
    </subcellularLocation>
</comment>
<keyword evidence="13" id="KW-0460">Magnesium</keyword>
<dbReference type="UniPathway" id="UPA00219"/>
<keyword evidence="13 18" id="KW-0436">Ligase</keyword>
<dbReference type="PANTHER" id="PTHR23135">
    <property type="entry name" value="MUR LIGASE FAMILY MEMBER"/>
    <property type="match status" value="1"/>
</dbReference>
<feature type="binding site" evidence="13">
    <location>
        <position position="186"/>
    </location>
    <ligand>
        <name>UDP-N-acetyl-alpha-D-muramoyl-L-alanyl-D-glutamate</name>
        <dbReference type="ChEBI" id="CHEBI:83900"/>
    </ligand>
</feature>
<dbReference type="PANTHER" id="PTHR23135:SF4">
    <property type="entry name" value="UDP-N-ACETYLMURAMOYL-L-ALANYL-D-GLUTAMATE--2,6-DIAMINOPIMELATE LIGASE MURE HOMOLOG, CHLOROPLASTIC"/>
    <property type="match status" value="1"/>
</dbReference>
<feature type="short sequence motif" description="Meso-diaminopimelate recognition motif" evidence="13">
    <location>
        <begin position="403"/>
        <end position="406"/>
    </location>
</feature>
<evidence type="ECO:0000256" key="4">
    <source>
        <dbReference type="ARBA" id="ARBA00022984"/>
    </source>
</evidence>
<dbReference type="GO" id="GO:0071555">
    <property type="term" value="P:cell wall organization"/>
    <property type="evidence" value="ECO:0007669"/>
    <property type="project" value="UniProtKB-KW"/>
</dbReference>
<keyword evidence="13" id="KW-0067">ATP-binding</keyword>
<evidence type="ECO:0000256" key="1">
    <source>
        <dbReference type="ARBA" id="ARBA00005898"/>
    </source>
</evidence>
<dbReference type="Gene3D" id="3.40.1390.10">
    <property type="entry name" value="MurE/MurF, N-terminal domain"/>
    <property type="match status" value="1"/>
</dbReference>
<evidence type="ECO:0000313" key="19">
    <source>
        <dbReference type="Proteomes" id="UP000178606"/>
    </source>
</evidence>
<comment type="function">
    <text evidence="13">Catalyzes the addition of meso-diaminopimelic acid to the nucleotide precursor UDP-N-acetylmuramoyl-L-alanyl-D-glutamate (UMAG) in the biosynthesis of bacterial cell-wall peptidoglycan.</text>
</comment>
<protein>
    <recommendedName>
        <fullName evidence="9 13">UDP-N-acetylmuramoyl-L-alanyl-D-glutamate--2,6-diaminopimelate ligase</fullName>
        <ecNumber evidence="8 13">6.3.2.13</ecNumber>
    </recommendedName>
    <alternativeName>
        <fullName evidence="10 13">Meso-A2pm-adding enzyme</fullName>
    </alternativeName>
    <alternativeName>
        <fullName evidence="11 13">Meso-diaminopimelate-adding enzyme</fullName>
    </alternativeName>
    <alternativeName>
        <fullName evidence="12 13">UDP-MurNAc-L-Ala-D-Glu:meso-diaminopimelate ligase</fullName>
    </alternativeName>
    <alternativeName>
        <fullName evidence="13">UDP-MurNAc-tripeptide synthetase</fullName>
    </alternativeName>
    <alternativeName>
        <fullName evidence="13">UDP-N-acetylmuramyl-tripeptide synthetase</fullName>
    </alternativeName>
</protein>
<dbReference type="Gene3D" id="3.40.1190.10">
    <property type="entry name" value="Mur-like, catalytic domain"/>
    <property type="match status" value="1"/>
</dbReference>
<keyword evidence="4 13" id="KW-0573">Peptidoglycan synthesis</keyword>
<comment type="pathway">
    <text evidence="13 14">Cell wall biogenesis; peptidoglycan biosynthesis.</text>
</comment>
<dbReference type="InterPro" id="IPR013221">
    <property type="entry name" value="Mur_ligase_cen"/>
</dbReference>
<dbReference type="GO" id="GO:0051301">
    <property type="term" value="P:cell division"/>
    <property type="evidence" value="ECO:0007669"/>
    <property type="project" value="UniProtKB-KW"/>
</dbReference>
<dbReference type="GO" id="GO:0008360">
    <property type="term" value="P:regulation of cell shape"/>
    <property type="evidence" value="ECO:0007669"/>
    <property type="project" value="UniProtKB-KW"/>
</dbReference>
<dbReference type="NCBIfam" id="NF001124">
    <property type="entry name" value="PRK00139.1-2"/>
    <property type="match status" value="1"/>
</dbReference>
<dbReference type="InterPro" id="IPR004101">
    <property type="entry name" value="Mur_ligase_C"/>
</dbReference>
<feature type="binding site" evidence="13">
    <location>
        <begin position="109"/>
        <end position="115"/>
    </location>
    <ligand>
        <name>ATP</name>
        <dbReference type="ChEBI" id="CHEBI:30616"/>
    </ligand>
</feature>
<keyword evidence="13" id="KW-0547">Nucleotide-binding</keyword>
<dbReference type="Pfam" id="PF01225">
    <property type="entry name" value="Mur_ligase"/>
    <property type="match status" value="1"/>
</dbReference>
<comment type="cofactor">
    <cofactor evidence="13">
        <name>Mg(2+)</name>
        <dbReference type="ChEBI" id="CHEBI:18420"/>
    </cofactor>
</comment>
<dbReference type="GO" id="GO:0005524">
    <property type="term" value="F:ATP binding"/>
    <property type="evidence" value="ECO:0007669"/>
    <property type="project" value="UniProtKB-UniRule"/>
</dbReference>
<feature type="binding site" evidence="13">
    <location>
        <position position="30"/>
    </location>
    <ligand>
        <name>UDP-N-acetyl-alpha-D-muramoyl-L-alanyl-D-glutamate</name>
        <dbReference type="ChEBI" id="CHEBI:83900"/>
    </ligand>
</feature>
<feature type="modified residue" description="N6-carboxylysine" evidence="13">
    <location>
        <position position="218"/>
    </location>
</feature>
<comment type="caution">
    <text evidence="13">Lacks conserved residue(s) required for the propagation of feature annotation.</text>
</comment>
<feature type="binding site" evidence="13">
    <location>
        <position position="150"/>
    </location>
    <ligand>
        <name>UDP-N-acetyl-alpha-D-muramoyl-L-alanyl-D-glutamate</name>
        <dbReference type="ChEBI" id="CHEBI:83900"/>
    </ligand>
</feature>
<evidence type="ECO:0000259" key="15">
    <source>
        <dbReference type="Pfam" id="PF01225"/>
    </source>
</evidence>
<dbReference type="EC" id="6.3.2.13" evidence="8 13"/>
<dbReference type="Proteomes" id="UP000178606">
    <property type="component" value="Unassembled WGS sequence"/>
</dbReference>
<dbReference type="NCBIfam" id="NF001126">
    <property type="entry name" value="PRK00139.1-4"/>
    <property type="match status" value="1"/>
</dbReference>
<evidence type="ECO:0000256" key="6">
    <source>
        <dbReference type="ARBA" id="ARBA00023316"/>
    </source>
</evidence>
<comment type="similarity">
    <text evidence="1 13">Belongs to the MurCDEF family. MurE subfamily.</text>
</comment>
<organism evidence="18 19">
    <name type="scientific">Handelsmanbacteria sp. (strain RIFCSPLOWO2_12_FULL_64_10)</name>
    <dbReference type="NCBI Taxonomy" id="1817868"/>
    <lineage>
        <taxon>Bacteria</taxon>
        <taxon>Candidatus Handelsmaniibacteriota</taxon>
    </lineage>
</organism>
<evidence type="ECO:0000256" key="2">
    <source>
        <dbReference type="ARBA" id="ARBA00022618"/>
    </source>
</evidence>
<dbReference type="FunFam" id="3.90.190.20:FF:000006">
    <property type="entry name" value="UDP-N-acetylmuramoyl-L-alanyl-D-glutamate--2,6-diaminopimelate ligase"/>
    <property type="match status" value="1"/>
</dbReference>
<dbReference type="GO" id="GO:0000287">
    <property type="term" value="F:magnesium ion binding"/>
    <property type="evidence" value="ECO:0007669"/>
    <property type="project" value="UniProtKB-UniRule"/>
</dbReference>
<evidence type="ECO:0000256" key="13">
    <source>
        <dbReference type="HAMAP-Rule" id="MF_00208"/>
    </source>
</evidence>
<keyword evidence="6 13" id="KW-0961">Cell wall biogenesis/degradation</keyword>
<dbReference type="NCBIfam" id="TIGR01085">
    <property type="entry name" value="murE"/>
    <property type="match status" value="1"/>
</dbReference>
<feature type="binding site" evidence="13">
    <location>
        <position position="457"/>
    </location>
    <ligand>
        <name>meso-2,6-diaminopimelate</name>
        <dbReference type="ChEBI" id="CHEBI:57791"/>
    </ligand>
</feature>
<dbReference type="Pfam" id="PF02875">
    <property type="entry name" value="Mur_ligase_C"/>
    <property type="match status" value="1"/>
</dbReference>
<name>A0A1F6CSN8_HANXR</name>
<feature type="domain" description="Mur ligase C-terminal" evidence="16">
    <location>
        <begin position="330"/>
        <end position="455"/>
    </location>
</feature>
<accession>A0A1F6CSN8</accession>
<proteinExistence type="inferred from homology"/>
<dbReference type="GO" id="GO:0005737">
    <property type="term" value="C:cytoplasm"/>
    <property type="evidence" value="ECO:0007669"/>
    <property type="project" value="UniProtKB-SubCell"/>
</dbReference>
<dbReference type="SUPFAM" id="SSF53244">
    <property type="entry name" value="MurD-like peptide ligases, peptide-binding domain"/>
    <property type="match status" value="1"/>
</dbReference>
<feature type="domain" description="Mur ligase central" evidence="17">
    <location>
        <begin position="107"/>
        <end position="308"/>
    </location>
</feature>
<dbReference type="SUPFAM" id="SSF53623">
    <property type="entry name" value="MurD-like peptide ligases, catalytic domain"/>
    <property type="match status" value="1"/>
</dbReference>
<comment type="PTM">
    <text evidence="13">Carboxylation is probably crucial for Mg(2+) binding and, consequently, for the gamma-phosphate positioning of ATP.</text>
</comment>
<feature type="binding site" evidence="13">
    <location>
        <begin position="151"/>
        <end position="152"/>
    </location>
    <ligand>
        <name>UDP-N-acetyl-alpha-D-muramoyl-L-alanyl-D-glutamate</name>
        <dbReference type="ChEBI" id="CHEBI:83900"/>
    </ligand>
</feature>
<dbReference type="InterPro" id="IPR000713">
    <property type="entry name" value="Mur_ligase_N"/>
</dbReference>
<feature type="binding site" evidence="13">
    <location>
        <position position="178"/>
    </location>
    <ligand>
        <name>UDP-N-acetyl-alpha-D-muramoyl-L-alanyl-D-glutamate</name>
        <dbReference type="ChEBI" id="CHEBI:83900"/>
    </ligand>
</feature>
<evidence type="ECO:0000256" key="5">
    <source>
        <dbReference type="ARBA" id="ARBA00023306"/>
    </source>
</evidence>
<evidence type="ECO:0000256" key="8">
    <source>
        <dbReference type="ARBA" id="ARBA00066633"/>
    </source>
</evidence>
<dbReference type="InterPro" id="IPR035911">
    <property type="entry name" value="MurE/MurF_N"/>
</dbReference>
<feature type="domain" description="Mur ligase N-terminal catalytic" evidence="15">
    <location>
        <begin position="23"/>
        <end position="95"/>
    </location>
</feature>
<evidence type="ECO:0000259" key="16">
    <source>
        <dbReference type="Pfam" id="PF02875"/>
    </source>
</evidence>
<dbReference type="Gene3D" id="3.90.190.20">
    <property type="entry name" value="Mur ligase, C-terminal domain"/>
    <property type="match status" value="1"/>
</dbReference>
<evidence type="ECO:0000256" key="3">
    <source>
        <dbReference type="ARBA" id="ARBA00022960"/>
    </source>
</evidence>
<dbReference type="HAMAP" id="MF_00208">
    <property type="entry name" value="MurE"/>
    <property type="match status" value="1"/>
</dbReference>
<dbReference type="Pfam" id="PF08245">
    <property type="entry name" value="Mur_ligase_M"/>
    <property type="match status" value="1"/>
</dbReference>
<evidence type="ECO:0000256" key="12">
    <source>
        <dbReference type="ARBA" id="ARBA00081560"/>
    </source>
</evidence>
<evidence type="ECO:0000256" key="14">
    <source>
        <dbReference type="RuleBase" id="RU004135"/>
    </source>
</evidence>
<feature type="binding site" evidence="13">
    <location>
        <begin position="403"/>
        <end position="406"/>
    </location>
    <ligand>
        <name>meso-2,6-diaminopimelate</name>
        <dbReference type="ChEBI" id="CHEBI:57791"/>
    </ligand>
</feature>
<keyword evidence="13" id="KW-0963">Cytoplasm</keyword>
<evidence type="ECO:0000256" key="7">
    <source>
        <dbReference type="ARBA" id="ARBA00050251"/>
    </source>
</evidence>
<dbReference type="InterPro" id="IPR036615">
    <property type="entry name" value="Mur_ligase_C_dom_sf"/>
</dbReference>
<dbReference type="InterPro" id="IPR036565">
    <property type="entry name" value="Mur-like_cat_sf"/>
</dbReference>
<keyword evidence="5 13" id="KW-0131">Cell cycle</keyword>
<dbReference type="AlphaFoldDB" id="A0A1F6CSN8"/>
<keyword evidence="2 13" id="KW-0132">Cell division</keyword>
<evidence type="ECO:0000259" key="17">
    <source>
        <dbReference type="Pfam" id="PF08245"/>
    </source>
</evidence>
<dbReference type="GO" id="GO:0008765">
    <property type="term" value="F:UDP-N-acetylmuramoylalanyl-D-glutamate-2,6-diaminopimelate ligase activity"/>
    <property type="evidence" value="ECO:0007669"/>
    <property type="project" value="UniProtKB-UniRule"/>
</dbReference>
<evidence type="ECO:0000256" key="10">
    <source>
        <dbReference type="ARBA" id="ARBA00075482"/>
    </source>
</evidence>
<dbReference type="InterPro" id="IPR005761">
    <property type="entry name" value="UDP-N-AcMur-Glu-dNH2Pim_ligase"/>
</dbReference>
<evidence type="ECO:0000256" key="11">
    <source>
        <dbReference type="ARBA" id="ARBA00076158"/>
    </source>
</evidence>
<keyword evidence="3 13" id="KW-0133">Cell shape</keyword>
<dbReference type="EMBL" id="MFKF01000153">
    <property type="protein sequence ID" value="OGG52196.1"/>
    <property type="molecule type" value="Genomic_DNA"/>
</dbReference>
<reference evidence="18 19" key="1">
    <citation type="journal article" date="2016" name="Nat. Commun.">
        <title>Thousands of microbial genomes shed light on interconnected biogeochemical processes in an aquifer system.</title>
        <authorList>
            <person name="Anantharaman K."/>
            <person name="Brown C.T."/>
            <person name="Hug L.A."/>
            <person name="Sharon I."/>
            <person name="Castelle C.J."/>
            <person name="Probst A.J."/>
            <person name="Thomas B.C."/>
            <person name="Singh A."/>
            <person name="Wilkins M.J."/>
            <person name="Karaoz U."/>
            <person name="Brodie E.L."/>
            <person name="Williams K.H."/>
            <person name="Hubbard S.S."/>
            <person name="Banfield J.F."/>
        </authorList>
    </citation>
    <scope>NUCLEOTIDE SEQUENCE [LARGE SCALE GENOMIC DNA]</scope>
    <source>
        <strain evidence="19">RIFCSPLOWO2_12_FULL_64_10</strain>
    </source>
</reference>
<sequence length="482" mass="51954">MKLNDLLSVLPDAVVEGDRGVEVRGISNDSRTIGRGEIFFALKGTQTDGHRYIPDAVAKGAAGVVLEDDLPTAPAVKIRVRDAKRALALLANRFYGEPWRSLTTIGVTGTSGKTTTTFLIRSILEAAGIRAGRIGSGHHTVGGEVLTAQNTTPLAHEVQQLLRGMVEKSDRAVVMEVTSHALVLDRVYGIDFRLAVFTNLTRDHLDFHETERAYFEAKSLLFENLRPESGARAVLNADDPASAELARRTLVPVLTYGLVPAAHVRPERYATDWQGTRMEVATPVGRIDLQSNLRGLFNVSNLLAAVASGVALGLDPDAIRRGLLSVQVPGRFESVDAGQPFAILVDYAHKPDALEKVLRAARGLTTGRLTCVFGCGGDRDRGKRPIMGKIATDLSDLAIVTSDNPRTEDPDAIIAEIVAGIPGGAHEVLADRRQAIHRAVSVARPGDVVLIAGKGDEDYQIIGTTKTHFDDREVAREAIEKQ</sequence>